<accession>A0A5P9Q8T4</accession>
<organism evidence="8 9">
    <name type="scientific">Luteimicrobium xylanilyticum</name>
    <dbReference type="NCBI Taxonomy" id="1133546"/>
    <lineage>
        <taxon>Bacteria</taxon>
        <taxon>Bacillati</taxon>
        <taxon>Actinomycetota</taxon>
        <taxon>Actinomycetes</taxon>
        <taxon>Micrococcales</taxon>
        <taxon>Luteimicrobium</taxon>
    </lineage>
</organism>
<evidence type="ECO:0000313" key="8">
    <source>
        <dbReference type="EMBL" id="QFU97841.1"/>
    </source>
</evidence>
<keyword evidence="9" id="KW-1185">Reference proteome</keyword>
<feature type="transmembrane region" description="Helical" evidence="6">
    <location>
        <begin position="639"/>
        <end position="661"/>
    </location>
</feature>
<keyword evidence="4 6" id="KW-1133">Transmembrane helix</keyword>
<evidence type="ECO:0000256" key="4">
    <source>
        <dbReference type="ARBA" id="ARBA00022989"/>
    </source>
</evidence>
<gene>
    <name evidence="8" type="ORF">KDY119_01347</name>
</gene>
<evidence type="ECO:0000259" key="7">
    <source>
        <dbReference type="Pfam" id="PF02687"/>
    </source>
</evidence>
<keyword evidence="3 6" id="KW-0812">Transmembrane</keyword>
<keyword evidence="5 6" id="KW-0472">Membrane</keyword>
<evidence type="ECO:0000256" key="5">
    <source>
        <dbReference type="ARBA" id="ARBA00023136"/>
    </source>
</evidence>
<dbReference type="EMBL" id="CP045529">
    <property type="protein sequence ID" value="QFU97841.1"/>
    <property type="molecule type" value="Genomic_DNA"/>
</dbReference>
<dbReference type="OrthoDB" id="3395085at2"/>
<dbReference type="Proteomes" id="UP000326702">
    <property type="component" value="Chromosome"/>
</dbReference>
<feature type="transmembrane region" description="Helical" evidence="6">
    <location>
        <begin position="281"/>
        <end position="302"/>
    </location>
</feature>
<feature type="domain" description="ABC3 transporter permease C-terminal" evidence="7">
    <location>
        <begin position="648"/>
        <end position="755"/>
    </location>
</feature>
<dbReference type="InterPro" id="IPR003838">
    <property type="entry name" value="ABC3_permease_C"/>
</dbReference>
<feature type="transmembrane region" description="Helical" evidence="6">
    <location>
        <begin position="195"/>
        <end position="214"/>
    </location>
</feature>
<evidence type="ECO:0000256" key="6">
    <source>
        <dbReference type="SAM" id="Phobius"/>
    </source>
</evidence>
<feature type="transmembrane region" description="Helical" evidence="6">
    <location>
        <begin position="728"/>
        <end position="750"/>
    </location>
</feature>
<feature type="transmembrane region" description="Helical" evidence="6">
    <location>
        <begin position="406"/>
        <end position="426"/>
    </location>
</feature>
<feature type="transmembrane region" description="Helical" evidence="6">
    <location>
        <begin position="235"/>
        <end position="261"/>
    </location>
</feature>
<keyword evidence="2" id="KW-1003">Cell membrane</keyword>
<comment type="subcellular location">
    <subcellularLocation>
        <location evidence="1">Cell membrane</location>
        <topology evidence="1">Multi-pass membrane protein</topology>
    </subcellularLocation>
</comment>
<evidence type="ECO:0000256" key="1">
    <source>
        <dbReference type="ARBA" id="ARBA00004651"/>
    </source>
</evidence>
<dbReference type="AlphaFoldDB" id="A0A5P9Q8T4"/>
<feature type="transmembrane region" description="Helical" evidence="6">
    <location>
        <begin position="349"/>
        <end position="371"/>
    </location>
</feature>
<feature type="transmembrane region" description="Helical" evidence="6">
    <location>
        <begin position="682"/>
        <end position="708"/>
    </location>
</feature>
<evidence type="ECO:0000256" key="3">
    <source>
        <dbReference type="ARBA" id="ARBA00022692"/>
    </source>
</evidence>
<dbReference type="KEGG" id="lxl:KDY119_01347"/>
<dbReference type="GO" id="GO:0005886">
    <property type="term" value="C:plasma membrane"/>
    <property type="evidence" value="ECO:0007669"/>
    <property type="project" value="UniProtKB-SubCell"/>
</dbReference>
<evidence type="ECO:0000313" key="9">
    <source>
        <dbReference type="Proteomes" id="UP000326702"/>
    </source>
</evidence>
<name>A0A5P9Q8T4_9MICO</name>
<proteinExistence type="predicted"/>
<evidence type="ECO:0000256" key="2">
    <source>
        <dbReference type="ARBA" id="ARBA00022475"/>
    </source>
</evidence>
<dbReference type="RefSeq" id="WP_036951618.1">
    <property type="nucleotide sequence ID" value="NZ_BAABIH010000012.1"/>
</dbReference>
<feature type="transmembrane region" description="Helical" evidence="6">
    <location>
        <begin position="323"/>
        <end position="343"/>
    </location>
</feature>
<protein>
    <recommendedName>
        <fullName evidence="7">ABC3 transporter permease C-terminal domain-containing protein</fullName>
    </recommendedName>
</protein>
<sequence>MTFRLSLRLLRGGGRSSVVRLALMVLGVALALLALLGSWAVTNALGERSARVAERQSIAVFHGPAAFHLDEIDDSIGLRPLDRVLVAAPEHAGRRTLAALAPPGCALLPATGRSCISPALARLVRSDPDLAERLGLESDPSLMTSAGLRDPDDLIAYVGVDETSIAADEQPAAGWGAPRSQGASEVSGTTAFVEMLLLVAVPALVFLAIAARLSSATRARRTRALRLVGVSSRQLAFVAAFEGWLAGIVGTTLALLAYHALQGPLAGSNLPGFRWFVSDGAVPRWAGVALLVVIPWAVGRLCRAGAVPRRAPRRTRGADHTSLWRAAPLVAGCVLAAAYLVAARLDPRIGHASVLLLGVGALTVTGLVLGLRPIAERAADQLAEQTRTLSVRLGARRLAAEASSTVRALSAAIALVLVAGTGFAVLRDVKLSAGSPSPVQVATLDTSTLTAASRQAVVHLPATAMIGSIRSTPRLAPDEAPSSDPGTAAIQLGVTVYFVSCATLTTIEPTTAGECRDGKVYRTASTENTLWSNQLPVGTAITVATGAGTTRITIPAAELRFPHLMGQGIAALENDALVVTGPPSGGWPAGAQLVYALPTDDHAIRDFQDAVARLGPTAVAQVETRDLDKLATYHVQAGIIRYGVLTGFLLATAGFVIAVLDRARERRRNVAMLRALGVGQKVLTLAQVVEFVLPAAIGLGSAVVVSFLLGTTYLTVSGLQEGLYWPPLAAAVALAGTGTLGVAVAGALGARIRTTTADLHAE</sequence>
<reference evidence="8 9" key="1">
    <citation type="submission" date="2019-10" db="EMBL/GenBank/DDBJ databases">
        <title>Genome sequence of Luteimicrobium xylanilyticum HY-24.</title>
        <authorList>
            <person name="Kim D.Y."/>
            <person name="Park H.-Y."/>
        </authorList>
    </citation>
    <scope>NUCLEOTIDE SEQUENCE [LARGE SCALE GENOMIC DNA]</scope>
    <source>
        <strain evidence="8 9">HY-24</strain>
    </source>
</reference>
<feature type="domain" description="ABC3 transporter permease C-terminal" evidence="7">
    <location>
        <begin position="196"/>
        <end position="298"/>
    </location>
</feature>
<dbReference type="Pfam" id="PF02687">
    <property type="entry name" value="FtsX"/>
    <property type="match status" value="2"/>
</dbReference>